<dbReference type="PANTHER" id="PTHR10887">
    <property type="entry name" value="DNA2/NAM7 HELICASE FAMILY"/>
    <property type="match status" value="1"/>
</dbReference>
<feature type="region of interest" description="Disordered" evidence="6">
    <location>
        <begin position="2755"/>
        <end position="2809"/>
    </location>
</feature>
<evidence type="ECO:0000256" key="2">
    <source>
        <dbReference type="ARBA" id="ARBA00022801"/>
    </source>
</evidence>
<dbReference type="SUPFAM" id="SSF52540">
    <property type="entry name" value="P-loop containing nucleoside triphosphate hydrolases"/>
    <property type="match status" value="1"/>
</dbReference>
<dbReference type="GO" id="GO:0004386">
    <property type="term" value="F:helicase activity"/>
    <property type="evidence" value="ECO:0007669"/>
    <property type="project" value="UniProtKB-KW"/>
</dbReference>
<dbReference type="Gene3D" id="3.40.50.300">
    <property type="entry name" value="P-loop containing nucleotide triphosphate hydrolases"/>
    <property type="match status" value="2"/>
</dbReference>
<dbReference type="PROSITE" id="PS51319">
    <property type="entry name" value="TFIIS_N"/>
    <property type="match status" value="1"/>
</dbReference>
<feature type="region of interest" description="Disordered" evidence="6">
    <location>
        <begin position="1871"/>
        <end position="1924"/>
    </location>
</feature>
<feature type="region of interest" description="Disordered" evidence="6">
    <location>
        <begin position="2588"/>
        <end position="2632"/>
    </location>
</feature>
<feature type="region of interest" description="Disordered" evidence="6">
    <location>
        <begin position="1481"/>
        <end position="1508"/>
    </location>
</feature>
<keyword evidence="3 8" id="KW-0347">Helicase</keyword>
<evidence type="ECO:0000256" key="4">
    <source>
        <dbReference type="ARBA" id="ARBA00022840"/>
    </source>
</evidence>
<dbReference type="Pfam" id="PF13086">
    <property type="entry name" value="AAA_11"/>
    <property type="match status" value="1"/>
</dbReference>
<keyword evidence="1" id="KW-0547">Nucleotide-binding</keyword>
<dbReference type="InterPro" id="IPR027417">
    <property type="entry name" value="P-loop_NTPase"/>
</dbReference>
<feature type="domain" description="TFIIS N-terminal" evidence="7">
    <location>
        <begin position="1778"/>
        <end position="1856"/>
    </location>
</feature>
<evidence type="ECO:0000313" key="9">
    <source>
        <dbReference type="Proteomes" id="UP000019335"/>
    </source>
</evidence>
<feature type="compositionally biased region" description="Polar residues" evidence="6">
    <location>
        <begin position="704"/>
        <end position="714"/>
    </location>
</feature>
<keyword evidence="4" id="KW-0067">ATP-binding</keyword>
<keyword evidence="5" id="KW-0539">Nucleus</keyword>
<dbReference type="Gene3D" id="1.20.930.10">
    <property type="entry name" value="Conserved domain common to transcription factors TFIIS, elongin A, CRSP70"/>
    <property type="match status" value="1"/>
</dbReference>
<dbReference type="GO" id="GO:0005634">
    <property type="term" value="C:nucleus"/>
    <property type="evidence" value="ECO:0007669"/>
    <property type="project" value="UniProtKB-SubCell"/>
</dbReference>
<dbReference type="CDD" id="cd18042">
    <property type="entry name" value="DEXXQc_SETX"/>
    <property type="match status" value="1"/>
</dbReference>
<dbReference type="InterPro" id="IPR041679">
    <property type="entry name" value="DNA2/NAM7-like_C"/>
</dbReference>
<dbReference type="Pfam" id="PF13087">
    <property type="entry name" value="AAA_12"/>
    <property type="match status" value="1"/>
</dbReference>
<protein>
    <submittedName>
        <fullName evidence="8">Helicase sen1</fullName>
    </submittedName>
</protein>
<dbReference type="GO" id="GO:0005524">
    <property type="term" value="F:ATP binding"/>
    <property type="evidence" value="ECO:0007669"/>
    <property type="project" value="UniProtKB-KW"/>
</dbReference>
<keyword evidence="9" id="KW-1185">Reference proteome</keyword>
<comment type="caution">
    <text evidence="8">The sequence shown here is derived from an EMBL/GenBank/DDBJ whole genome shotgun (WGS) entry which is preliminary data.</text>
</comment>
<dbReference type="Pfam" id="PF12726">
    <property type="entry name" value="SEN1_N"/>
    <property type="match status" value="1"/>
</dbReference>
<feature type="compositionally biased region" description="Basic and acidic residues" evidence="6">
    <location>
        <begin position="1"/>
        <end position="11"/>
    </location>
</feature>
<dbReference type="InterPro" id="IPR047187">
    <property type="entry name" value="SF1_C_Upf1"/>
</dbReference>
<dbReference type="InterPro" id="IPR017923">
    <property type="entry name" value="TFIIS_N"/>
</dbReference>
<name>W7TPV4_9STRA</name>
<accession>W7TPV4</accession>
<feature type="compositionally biased region" description="Basic and acidic residues" evidence="6">
    <location>
        <begin position="2651"/>
        <end position="2669"/>
    </location>
</feature>
<feature type="region of interest" description="Disordered" evidence="6">
    <location>
        <begin position="696"/>
        <end position="723"/>
    </location>
</feature>
<feature type="compositionally biased region" description="Basic and acidic residues" evidence="6">
    <location>
        <begin position="2608"/>
        <end position="2628"/>
    </location>
</feature>
<dbReference type="GO" id="GO:0005694">
    <property type="term" value="C:chromosome"/>
    <property type="evidence" value="ECO:0007669"/>
    <property type="project" value="UniProtKB-ARBA"/>
</dbReference>
<feature type="compositionally biased region" description="Acidic residues" evidence="6">
    <location>
        <begin position="35"/>
        <end position="55"/>
    </location>
</feature>
<feature type="compositionally biased region" description="Polar residues" evidence="6">
    <location>
        <begin position="2678"/>
        <end position="2689"/>
    </location>
</feature>
<dbReference type="InterPro" id="IPR041677">
    <property type="entry name" value="DNA2/NAM7_AAA_11"/>
</dbReference>
<dbReference type="InterPro" id="IPR045055">
    <property type="entry name" value="DNA2/NAM7-like"/>
</dbReference>
<feature type="compositionally biased region" description="Basic and acidic residues" evidence="6">
    <location>
        <begin position="19"/>
        <end position="28"/>
    </location>
</feature>
<feature type="region of interest" description="Disordered" evidence="6">
    <location>
        <begin position="2872"/>
        <end position="2891"/>
    </location>
</feature>
<dbReference type="Pfam" id="PF08711">
    <property type="entry name" value="Med26"/>
    <property type="match status" value="1"/>
</dbReference>
<feature type="compositionally biased region" description="Basic residues" evidence="6">
    <location>
        <begin position="1250"/>
        <end position="1262"/>
    </location>
</feature>
<feature type="region of interest" description="Disordered" evidence="6">
    <location>
        <begin position="1"/>
        <end position="140"/>
    </location>
</feature>
<feature type="region of interest" description="Disordered" evidence="6">
    <location>
        <begin position="2651"/>
        <end position="2698"/>
    </location>
</feature>
<organism evidence="8 9">
    <name type="scientific">Nannochloropsis gaditana</name>
    <dbReference type="NCBI Taxonomy" id="72520"/>
    <lineage>
        <taxon>Eukaryota</taxon>
        <taxon>Sar</taxon>
        <taxon>Stramenopiles</taxon>
        <taxon>Ochrophyta</taxon>
        <taxon>Eustigmatophyceae</taxon>
        <taxon>Eustigmatales</taxon>
        <taxon>Monodopsidaceae</taxon>
        <taxon>Nannochloropsis</taxon>
    </lineage>
</organism>
<evidence type="ECO:0000256" key="1">
    <source>
        <dbReference type="ARBA" id="ARBA00022741"/>
    </source>
</evidence>
<dbReference type="InterPro" id="IPR035441">
    <property type="entry name" value="TFIIS/LEDGF_dom_sf"/>
</dbReference>
<dbReference type="PANTHER" id="PTHR10887:SF495">
    <property type="entry name" value="HELICASE SENATAXIN ISOFORM X1-RELATED"/>
    <property type="match status" value="1"/>
</dbReference>
<keyword evidence="2" id="KW-0378">Hydrolase</keyword>
<sequence>MEGGGHQDSKPESLSSTSSRKDEVELKEAAVIIDLLEESEEEEFDYGESEDDEESGSSVVLESHERDRSMINACARPQRGLTEHVETDVGKKRIIRGAGRTTSSGKEDIGESVSDGSSWRLTDREDDDDFVGQGMDENGRDLLHNVPSEEEEDYAIKILQKIGTCRWCRYPVASEMWLRAFLYGDGAQDEAFWTAMRGDTYECLACLDAYTTARDVLLEYIRNQHGLEWRDTCCREMEGRLQRLESNFMRMHLEATQKRLISPSVPDSLEDALVFRRFGFALLDILTGARACLADKGVEASFVAVMDKVATKVEMTEVLTGRRLPGLYRLLNHPNENMREWARTTAKAMGRLGLADLRGDQGLHTVLGEWVRDLEEACFAAECQVPQVLGGKGGSGWAGEGRGSVNQHVWKALRTVLELLEEDEAIAEWLLSEYPILPDMVFAHARTCCASFEGKMEAEKDRGGSATDPCNPPTPTPANIIVVLNCFRVLLEKMKQQTWSHDEASALPVFDWLCHNISIGAKRTQDTFKGIFKSFLDLVPPFLRSLRHALDENTSNSSIDRDGQGRTRLINKALQHLVRIIKSFPPNGRVSTRHFLERSLCQILRDAYDPSLACARTWPLRSIHDWAPVLATALKSSGTLESASMEKIATDTVHLILEQHRLEAEDRIEDALQSLLGVMESSGSVSKLCQGGDDDFSGKRLSPEDNSCLQRGQLSESSSSPSWGSTLLCGRLMHELTRRLPLTSLPPLIRDDLFKLQAAVYLRPVPSTGVGCQQLDQACNDQTAAFESLLERIVGAHCPSSSSSLSFGGTCSSMAVASAARIPPRQSSGSSDGTVGRSNVGSNVNPYAVTQGGMPAGTSLSAVVPLLLVRERKLTASIFSLLVMGASSSSSTVPLSSTPLKWEYVLSQLPSSWLRGIWRGVNHVLKDLLRVNFLDIVRPPSNLVSLLPAFFALVLELLERHKRPDKFGHVGAAPPTGIWWRFVAKILKKGYEGCPSNLKDDRVTRRCSLPNTAMEEEQRDSILSPSLLLSFFKAASAFLSLSSTMQLQETHSLWLELTLDWGEDETLSRRMPRVHCAVLDFLRATLEAFILRHIPLKQPLGSRIDATIISASTGDPSENELVNCLGRLKPFLITDDGIHARCERSDVAPSRPLWLEKEDERDEEEVRIIGEWKNEELCEEQQSAIEAHFDGTSPPRRKSRDPAVPPPTASSFSEESSHVVSRTNTDSARSCMQPFTMMSKHLKAPVSLRRSQKSGRPRRPPKTGHASAENHSSDARSDVALSSSSSSLMAIAGALKTVGREEDPCLDKDLVPQKEAQQAHRHEKRDPRYITQGFSRFSHRRYSSLTNALNSSDAVATSTPGEKDAAPLQAREGSSHYPLSQRCNVPTGIGPRRTDDDFEIFRQLKHLTTNAPLVAREFHRHVLKWNVADLMNDSFSSEAYQQQKQMLRLDEVPLRYRDSHHYLETWQPLLLEETRSGLGRDMEESLAEAKRAARSQSHDERKDLRKEKSNRGWNVAHLLGNKSHGKKRTKDGQFAGEIIRLSLQHAVEDLEGDGLSTLTFSIHENRPLERLLRSSGSGQAVFVLFPTRSNLKGTSSLDVCMDSHKVLEEGEVVEDIVKKGRENRNTYAQAYDGHQKVSGAHEQHLYSPSHEVAMKCHAMAVLLSASENGDALGRNEDKYVFKFRVAISQKVPGTGGLHFKQLKVGSDWSALGIGGLTTAAREFAALREVLGFRLAPRLLQGGKECEKGTKEASGAAKRKNLMRLTVVSEVGLRQIWRDIEKRYEAASNPSASPLEVEELSERIRSLRKIRVSRRLLSATDIGRKVKFLKKNHKGSDLVRAACGQVLKEWRAQVRLECACYDGEVTQSVNAVGLSQQESSSQTYEAGTGDRDQQKENVGAGSPRDVERDVSQIGPSKPPHVSRTSLATETIHCPSHVPLKLWKSLQQQFNAPQLKAISASCFINAQAVHQGCEVTLLQGPPGTGKTRCIMGLLSAIMHSRPTSTYYPSHSATNVRPALRVGYRHHQREARILVCAPSNGAIDEITMRLQRTGLLNAEGQVFKPTLVRLGVVDPDAEEEVKTVSLESQLERALLTNFQKKEYDKADAEVLRLQRDERDAREIALDARKCRLDHGLHGRNEGEVEESEWLRKAEQRQRISRSELYRAKRRRWECLKALEAEKSRIRNNLIRDAKIILSTLSTAASSQLAEAVTSTSRGFGTVVIDEAGQAVEPSTLIPLRYGCRNLILVGDPRQLPATVMSPVLQKYKYDRSLFERLEKGGHPVHLLRVQYRMRPPICRFPSQAFYHNKLSNAPALEAAEEDADGDLKRYDRVPYFGAYRVFNVSSAREIKRGNAISNIEEAIFAVQLIARLRVEFPDLVAFKHMAVITPYRAQVRLVEEHLRVRFGEEGSSLAEVSTIDGFQGREKEVIIFSCVRANPQGGTIGFLADERRMNVGLTRARRSLFVLCHRASLWTDRSWRAFIEDAEERQSLVDTGGRDFDQLALMMLQRISGHTVDCALPQGPRIQGSHSNKMLRQGDKTSEIGTTTIALSPSIDPPSRTACVTGSVNTVSGDDRADAILKGLLTRCESIPPLSESQGGGLNTMHASRNGRRESKYDPDTLSTKNDDSGHSHFRPGQLQQQISAQDLAMIEEQQRNQEERKYEKWKQEGVSKETGAARSASASVNPQQLDTISDPRKTKLSSLSLPSRTVSAVRGAYSRAGSVHGDIKYSKFEGKEGLEGGGAAALYVPRSIEKHKSFARRDPHLNQRLASSSPKRSKPTEELVPLGKSKRGKADTDTTNALTSSSTATSHGLGELNIRKQSADTTFTIPRRPDYVHSSARTAAMSSYVAAEAVARGRPAVNISGDKAKGVPLKKSLEGVHGPDTVSKKKRPSVSISSLLKNMPDVV</sequence>
<dbReference type="FunFam" id="3.40.50.300:FF:000326">
    <property type="entry name" value="P-loop containing nucleoside triphosphate hydrolase"/>
    <property type="match status" value="1"/>
</dbReference>
<feature type="compositionally biased region" description="Basic and acidic residues" evidence="6">
    <location>
        <begin position="81"/>
        <end position="91"/>
    </location>
</feature>
<feature type="region of interest" description="Disordered" evidence="6">
    <location>
        <begin position="1352"/>
        <end position="1377"/>
    </location>
</feature>
<reference evidence="8 9" key="1">
    <citation type="journal article" date="2014" name="Mol. Plant">
        <title>Chromosome Scale Genome Assembly and Transcriptome Profiling of Nannochloropsis gaditana in Nitrogen Depletion.</title>
        <authorList>
            <person name="Corteggiani Carpinelli E."/>
            <person name="Telatin A."/>
            <person name="Vitulo N."/>
            <person name="Forcato C."/>
            <person name="D'Angelo M."/>
            <person name="Schiavon R."/>
            <person name="Vezzi A."/>
            <person name="Giacometti G.M."/>
            <person name="Morosinotto T."/>
            <person name="Valle G."/>
        </authorList>
    </citation>
    <scope>NUCLEOTIDE SEQUENCE [LARGE SCALE GENOMIC DNA]</scope>
    <source>
        <strain evidence="8 9">B-31</strain>
    </source>
</reference>
<evidence type="ECO:0000313" key="8">
    <source>
        <dbReference type="EMBL" id="EWM25518.1"/>
    </source>
</evidence>
<evidence type="ECO:0000256" key="3">
    <source>
        <dbReference type="ARBA" id="ARBA00022806"/>
    </source>
</evidence>
<feature type="compositionally biased region" description="Low complexity" evidence="6">
    <location>
        <begin position="2795"/>
        <end position="2808"/>
    </location>
</feature>
<evidence type="ECO:0000256" key="6">
    <source>
        <dbReference type="SAM" id="MobiDB-lite"/>
    </source>
</evidence>
<dbReference type="SUPFAM" id="SSF47676">
    <property type="entry name" value="Conserved domain common to transcription factors TFIIS, elongin A, CRSP70"/>
    <property type="match status" value="1"/>
</dbReference>
<feature type="region of interest" description="Disordered" evidence="6">
    <location>
        <begin position="1188"/>
        <end position="1281"/>
    </location>
</feature>
<comment type="subcellular location">
    <subcellularLocation>
        <location evidence="5">Nucleus</location>
    </subcellularLocation>
</comment>
<dbReference type="InterPro" id="IPR024481">
    <property type="entry name" value="Helicase_Sen1_N"/>
</dbReference>
<evidence type="ECO:0000256" key="5">
    <source>
        <dbReference type="PROSITE-ProRule" id="PRU00649"/>
    </source>
</evidence>
<dbReference type="Proteomes" id="UP000019335">
    <property type="component" value="Chromosome 11"/>
</dbReference>
<evidence type="ECO:0000259" key="7">
    <source>
        <dbReference type="PROSITE" id="PS51319"/>
    </source>
</evidence>
<feature type="compositionally biased region" description="Polar residues" evidence="6">
    <location>
        <begin position="1871"/>
        <end position="1884"/>
    </location>
</feature>
<dbReference type="GO" id="GO:0016787">
    <property type="term" value="F:hydrolase activity"/>
    <property type="evidence" value="ECO:0007669"/>
    <property type="project" value="UniProtKB-KW"/>
</dbReference>
<proteinExistence type="predicted"/>
<dbReference type="OrthoDB" id="43512at2759"/>
<gene>
    <name evidence="8" type="ORF">Naga_100032g35</name>
</gene>
<dbReference type="EMBL" id="AZIL01000931">
    <property type="protein sequence ID" value="EWM25518.1"/>
    <property type="molecule type" value="Genomic_DNA"/>
</dbReference>
<feature type="compositionally biased region" description="Low complexity" evidence="6">
    <location>
        <begin position="1210"/>
        <end position="1221"/>
    </location>
</feature>
<dbReference type="CDD" id="cd18808">
    <property type="entry name" value="SF1_C_Upf1"/>
    <property type="match status" value="1"/>
</dbReference>